<name>A0AAV4NG28_CAEEX</name>
<comment type="caution">
    <text evidence="1">The sequence shown here is derived from an EMBL/GenBank/DDBJ whole genome shotgun (WGS) entry which is preliminary data.</text>
</comment>
<dbReference type="AlphaFoldDB" id="A0AAV4NG28"/>
<proteinExistence type="predicted"/>
<reference evidence="1 2" key="1">
    <citation type="submission" date="2021-06" db="EMBL/GenBank/DDBJ databases">
        <title>Caerostris extrusa draft genome.</title>
        <authorList>
            <person name="Kono N."/>
            <person name="Arakawa K."/>
        </authorList>
    </citation>
    <scope>NUCLEOTIDE SEQUENCE [LARGE SCALE GENOMIC DNA]</scope>
</reference>
<evidence type="ECO:0000313" key="2">
    <source>
        <dbReference type="Proteomes" id="UP001054945"/>
    </source>
</evidence>
<gene>
    <name evidence="1" type="ORF">CEXT_545491</name>
</gene>
<dbReference type="Proteomes" id="UP001054945">
    <property type="component" value="Unassembled WGS sequence"/>
</dbReference>
<protein>
    <submittedName>
        <fullName evidence="1">Uncharacterized protein</fullName>
    </submittedName>
</protein>
<evidence type="ECO:0000313" key="1">
    <source>
        <dbReference type="EMBL" id="GIX82661.1"/>
    </source>
</evidence>
<sequence>MNYYHYRVGRKRITTVWLALVHDYRGLACAPPCENECFLKWMRCSSFGKNTLTQPNHPIPPSQVDALSIQLVRESASGATRRFMSIRCGLILVTSLRPRVMTVITPLRGVIISDPGRSSSSKVVSKNRA</sequence>
<keyword evidence="2" id="KW-1185">Reference proteome</keyword>
<accession>A0AAV4NG28</accession>
<dbReference type="EMBL" id="BPLR01003259">
    <property type="protein sequence ID" value="GIX82661.1"/>
    <property type="molecule type" value="Genomic_DNA"/>
</dbReference>
<organism evidence="1 2">
    <name type="scientific">Caerostris extrusa</name>
    <name type="common">Bark spider</name>
    <name type="synonym">Caerostris bankana</name>
    <dbReference type="NCBI Taxonomy" id="172846"/>
    <lineage>
        <taxon>Eukaryota</taxon>
        <taxon>Metazoa</taxon>
        <taxon>Ecdysozoa</taxon>
        <taxon>Arthropoda</taxon>
        <taxon>Chelicerata</taxon>
        <taxon>Arachnida</taxon>
        <taxon>Araneae</taxon>
        <taxon>Araneomorphae</taxon>
        <taxon>Entelegynae</taxon>
        <taxon>Araneoidea</taxon>
        <taxon>Araneidae</taxon>
        <taxon>Caerostris</taxon>
    </lineage>
</organism>